<evidence type="ECO:0000313" key="2">
    <source>
        <dbReference type="EMBL" id="KAH0819210.1"/>
    </source>
</evidence>
<reference evidence="2" key="1">
    <citation type="journal article" date="2020" name="J Insects Food Feed">
        <title>The yellow mealworm (Tenebrio molitor) genome: a resource for the emerging insects as food and feed industry.</title>
        <authorList>
            <person name="Eriksson T."/>
            <person name="Andere A."/>
            <person name="Kelstrup H."/>
            <person name="Emery V."/>
            <person name="Picard C."/>
        </authorList>
    </citation>
    <scope>NUCLEOTIDE SEQUENCE</scope>
    <source>
        <strain evidence="2">Stoneville</strain>
        <tissue evidence="2">Whole head</tissue>
    </source>
</reference>
<feature type="compositionally biased region" description="Polar residues" evidence="1">
    <location>
        <begin position="76"/>
        <end position="86"/>
    </location>
</feature>
<dbReference type="Proteomes" id="UP000719412">
    <property type="component" value="Unassembled WGS sequence"/>
</dbReference>
<evidence type="ECO:0000256" key="1">
    <source>
        <dbReference type="SAM" id="MobiDB-lite"/>
    </source>
</evidence>
<feature type="compositionally biased region" description="Basic and acidic residues" evidence="1">
    <location>
        <begin position="46"/>
        <end position="57"/>
    </location>
</feature>
<evidence type="ECO:0000313" key="3">
    <source>
        <dbReference type="Proteomes" id="UP000719412"/>
    </source>
</evidence>
<dbReference type="AlphaFoldDB" id="A0A8J6HR31"/>
<protein>
    <submittedName>
        <fullName evidence="2">Uncharacterized protein</fullName>
    </submittedName>
</protein>
<proteinExistence type="predicted"/>
<sequence length="86" mass="9895">MTPSIAFWSVLPLTRKGMSFGWPWVEFQTLSGSHTSHWNFFTASRGSRERRLPESPKMKTQSTTGRLETDEHISSELPNRVQNTVE</sequence>
<organism evidence="2 3">
    <name type="scientific">Tenebrio molitor</name>
    <name type="common">Yellow mealworm beetle</name>
    <dbReference type="NCBI Taxonomy" id="7067"/>
    <lineage>
        <taxon>Eukaryota</taxon>
        <taxon>Metazoa</taxon>
        <taxon>Ecdysozoa</taxon>
        <taxon>Arthropoda</taxon>
        <taxon>Hexapoda</taxon>
        <taxon>Insecta</taxon>
        <taxon>Pterygota</taxon>
        <taxon>Neoptera</taxon>
        <taxon>Endopterygota</taxon>
        <taxon>Coleoptera</taxon>
        <taxon>Polyphaga</taxon>
        <taxon>Cucujiformia</taxon>
        <taxon>Tenebrionidae</taxon>
        <taxon>Tenebrio</taxon>
    </lineage>
</organism>
<keyword evidence="3" id="KW-1185">Reference proteome</keyword>
<comment type="caution">
    <text evidence="2">The sequence shown here is derived from an EMBL/GenBank/DDBJ whole genome shotgun (WGS) entry which is preliminary data.</text>
</comment>
<gene>
    <name evidence="2" type="ORF">GEV33_003581</name>
</gene>
<name>A0A8J6HR31_TENMO</name>
<reference evidence="2" key="2">
    <citation type="submission" date="2021-08" db="EMBL/GenBank/DDBJ databases">
        <authorList>
            <person name="Eriksson T."/>
        </authorList>
    </citation>
    <scope>NUCLEOTIDE SEQUENCE</scope>
    <source>
        <strain evidence="2">Stoneville</strain>
        <tissue evidence="2">Whole head</tissue>
    </source>
</reference>
<dbReference type="EMBL" id="JABDTM020015237">
    <property type="protein sequence ID" value="KAH0819210.1"/>
    <property type="molecule type" value="Genomic_DNA"/>
</dbReference>
<accession>A0A8J6HR31</accession>
<feature type="region of interest" description="Disordered" evidence="1">
    <location>
        <begin position="44"/>
        <end position="86"/>
    </location>
</feature>